<dbReference type="Proteomes" id="UP000277300">
    <property type="component" value="Unassembled WGS sequence"/>
</dbReference>
<feature type="transmembrane region" description="Helical" evidence="1">
    <location>
        <begin position="1277"/>
        <end position="1298"/>
    </location>
</feature>
<dbReference type="OrthoDB" id="64243at2759"/>
<keyword evidence="1" id="KW-1133">Transmembrane helix</keyword>
<feature type="transmembrane region" description="Helical" evidence="1">
    <location>
        <begin position="2101"/>
        <end position="2122"/>
    </location>
</feature>
<name>A0A3F2RM36_9STRA</name>
<feature type="transmembrane region" description="Helical" evidence="1">
    <location>
        <begin position="1455"/>
        <end position="1476"/>
    </location>
</feature>
<keyword evidence="1" id="KW-0812">Transmembrane</keyword>
<gene>
    <name evidence="2" type="ORF">BBP00_00006314</name>
</gene>
<feature type="transmembrane region" description="Helical" evidence="1">
    <location>
        <begin position="1917"/>
        <end position="1943"/>
    </location>
</feature>
<reference evidence="2 3" key="1">
    <citation type="submission" date="2018-07" db="EMBL/GenBank/DDBJ databases">
        <title>Genome sequencing of oomycete isolates from Chile give support for New Zealand origin for Phytophthora kernoviae and make available the first Nothophytophthora sp. genome.</title>
        <authorList>
            <person name="Studholme D.J."/>
            <person name="Sanfuentes E."/>
            <person name="Panda P."/>
            <person name="Hill R."/>
            <person name="Sambles C."/>
            <person name="Grant M."/>
            <person name="Williams N.M."/>
            <person name="Mcdougal R.L."/>
        </authorList>
    </citation>
    <scope>NUCLEOTIDE SEQUENCE [LARGE SCALE GENOMIC DNA]</scope>
    <source>
        <strain evidence="2">Chile6</strain>
    </source>
</reference>
<sequence>MAGIMARVAPSFKPRSKKKRITGVQLFNLFRRVAGVAAALMYAGIGLQAAYKTVGVLQRKEVGTQSFGTLDAELIVLYAGNGLIRDSPIVQEVLGDDTTPRNQTLYLQSPTTTSFENCGDVGTFNADIYSESFLYTGFLGLVATSSYNITILQDIEFIMPVVDCTSPPLVADDPSLLRVFNLVRSKTDPEDVRLVAVALSAQDYRIEEQSRLGPAVLSTIFSVSDMRATKVEQFFVLGLDYPYTSSPAFDVYTLDGVSPNGYWEMSSVPRNISEDPIKHTRTARRRGFYLHAESEQANLRNLYWAVETESPARALSEWKWYGEPILLDSWAWVHGIHLLFAWQTLFSLGVLSIVVFRNLRMGKIWIGDAFASVSNGTLMMRGFLVLASWRVNEYWTLLEFCLSNANTISGIQQVPMHQELSHADLMVMFLSIIGLIGRFTKERIDPAFALFLFEVIHSNRLHIIKVSKPITKAVVDYANSEYRLGIASVTDAQRKLSAMRLWTTHMLDDQQEKKVTGRTADRSADEKAALSLKGSLTNFEISTGAELEARYGLISDYKNYVFFKGLKFASADGVYCSGYVVANGKFLVGSKDLLSIIMIKAFRSRFTNVYVYAVDGNTVQRTAQLLQEHASYNLSYVAELELIAPIVDCTFDLLVWGDRTLARVYYLTRRKNDPTDLVLLSTSLSAQDYEVDQHFQKGPALVLLIAAIDDMSATTVDHHIAIALNYPYVAEPVFEYSELEGIDTDSYWLLTTLANQRNLDPAKDVRVARRFGRYVSDLTAQSNIEVTHLGLPSDPASELGEWRWHSRAVLHDSWAWTHAIHGVYAINVIFNLGVLAFVIYQRLRKGHLWVGDAFSTISNMLLYRGLLVLPELVHADLLSVFMNLVSGLTYLGRERVDPLVAFATFELSWVYRLDLAKLFPRLRETIENFALADTTQGLLDVSPGLANLSPMELMTACQTGHLLPRAKVYNKGEQQTDLTSFEAATGAALSKRHSLSHLHSTLQLLTAAEEESQWSHLITGYAGTTTIRESSLVLDILDGSTDPRNDSVYLETATAQSFTGCSDVPKFDAKIYSNQYMRLIFSKLQAHASYNLSYIKELELIAPVVDCMFDLLVSGDRTVARVYYLTRPKSDPTQVLLLSASLSAQDYVVDQQFQKGSAMMLLIAAIDDMRVTTLDHQIAIALNYPYVSEPAFAYAELDGVDGDNYWILKMLSDQQNLDPTKIVRVARRFGRYIRDPTAQSNIETAHWDIPNNPTAELGEWRWFSRAVLHDSWAWTHAIHGVFAIDVIFNLSILSFVICRRLRLGHIWVGDAFSTISSTLLYRGILVIVCNELNGFWTITKMCTSIGDTISDLHVIFYKPELVHADLLAVYLCLTTVLSYLTRERVDPLLAFATFELGWGYRVELADFFPVLRKHIRSFAIADTTNGLLDTSPGLAKLSPMKLLTAYPFQMNRAPLVSSMVISIFSPIVLVLAYIVAQKITRYEDRPSAHGMGRRRSSGYKAGLQQIDLTSFEAATGSALRKRYGVVTGYENYIMRNKQVLATIDAIYGNGFLVANGKFLVATQDLIPLVLMKLSHIRFANIFVYEIIKGSAVKETSRLVYPTTLSWNDLMHLDIIALARVMGVGAALMCLTNYFRATIVTFQVLRSSPIETKSFGTMKPELILGYAGEGLIRDSPLVQNVLGGDTTPRDYTVFLESATNTSFDNCSVVELFDADIYSNTFLRTNFENLASKSSYSITQLADLELVVPVIDCTSPPLVKDDPSLVRVFNLVRHKSDPTNLQLITTSVSLQNYRIPEANRVGPALVTTFFSVNDMRATTVDQHFVIGLDYAFTHEPLYEVYSLEGFSDKGYWNLTSIPEDAFMNPVKTVLTARRRGFYLNAETEQSNTRNLVWTLEQTSPARAMSRWEWKGQPVILDSWAWVHGIHLVFTVQTLFSLGVLALIIYRNVREGKVWIGDAFASLSNSTLMVRGLLVFASWYVNSEWTLLEFCISNANDLTGTQLVPIHSEIVHADLMVMFLSLFGLVGHITKERIDPTVGVFLYEAIHDNRQPIVKMNHFILNTVRKYSDAEYRRGIALVTELQREMSPMRLWTTDKLVGVDNSFVFASFYPKYILTGTLVLFVVVRKIYKQIYPEQLAPSLTGRSADRSTNERAAVAQKGNLTNFEISTGAELQARYGLISDYKNYVFFKGLKFASPDGVYCSGYVIINGKYLVASVDLLTIAMIKTVQTRFINVYAYEVDGYSVQRTARLVYPNTFSWNDLFHLNINILA</sequence>
<evidence type="ECO:0000313" key="3">
    <source>
        <dbReference type="Proteomes" id="UP000277300"/>
    </source>
</evidence>
<protein>
    <submittedName>
        <fullName evidence="2">Uncharacterized protein</fullName>
    </submittedName>
</protein>
<organism evidence="2 3">
    <name type="scientific">Phytophthora kernoviae</name>
    <dbReference type="NCBI Taxonomy" id="325452"/>
    <lineage>
        <taxon>Eukaryota</taxon>
        <taxon>Sar</taxon>
        <taxon>Stramenopiles</taxon>
        <taxon>Oomycota</taxon>
        <taxon>Peronosporomycetes</taxon>
        <taxon>Peronosporales</taxon>
        <taxon>Peronosporaceae</taxon>
        <taxon>Phytophthora</taxon>
    </lineage>
</organism>
<evidence type="ECO:0000256" key="1">
    <source>
        <dbReference type="SAM" id="Phobius"/>
    </source>
</evidence>
<accession>A0A3F2RM36</accession>
<dbReference type="EMBL" id="MBDO02000211">
    <property type="protein sequence ID" value="RLN59780.1"/>
    <property type="molecule type" value="Genomic_DNA"/>
</dbReference>
<comment type="caution">
    <text evidence="2">The sequence shown here is derived from an EMBL/GenBank/DDBJ whole genome shotgun (WGS) entry which is preliminary data.</text>
</comment>
<proteinExistence type="predicted"/>
<keyword evidence="1" id="KW-0472">Membrane</keyword>
<feature type="transmembrane region" description="Helical" evidence="1">
    <location>
        <begin position="1955"/>
        <end position="1977"/>
    </location>
</feature>
<evidence type="ECO:0000313" key="2">
    <source>
        <dbReference type="EMBL" id="RLN59780.1"/>
    </source>
</evidence>
<feature type="transmembrane region" description="Helical" evidence="1">
    <location>
        <begin position="1361"/>
        <end position="1380"/>
    </location>
</feature>